<dbReference type="SUPFAM" id="SSF49329">
    <property type="entry name" value="Cu,Zn superoxide dismutase-like"/>
    <property type="match status" value="1"/>
</dbReference>
<name>A0ABY3PS92_9CYAN</name>
<sequence>MAVPAIDADRWLQAKSELKNADGLPVGNASLTQLSDGVGVSVQVQGLLPGKYPIHFHSQGKCVAPDFRSSRGVFDTHSLGHKTRPDGQPVPPAGLLPALIVRAAGTGQLNALNTDVTLRGHKLHSLLRPGGSALVIHAAHSRQIIACGAVTRTPVSD</sequence>
<evidence type="ECO:0000313" key="3">
    <source>
        <dbReference type="EMBL" id="UFP96596.1"/>
    </source>
</evidence>
<dbReference type="Pfam" id="PF00080">
    <property type="entry name" value="Sod_Cu"/>
    <property type="match status" value="1"/>
</dbReference>
<gene>
    <name evidence="3" type="ORF">ISF26_10455</name>
</gene>
<reference evidence="3 4" key="1">
    <citation type="journal article" date="2021" name="Genome Biol. Evol.">
        <title>Complete Genome Sequencing of a Novel Gloeobacter Species from a Waterfall Cave in Mexico.</title>
        <authorList>
            <person name="Saw J.H."/>
            <person name="Cardona T."/>
            <person name="Montejano G."/>
        </authorList>
    </citation>
    <scope>NUCLEOTIDE SEQUENCE [LARGE SCALE GENOMIC DNA]</scope>
    <source>
        <strain evidence="3">MG652769</strain>
    </source>
</reference>
<dbReference type="Proteomes" id="UP001054846">
    <property type="component" value="Chromosome"/>
</dbReference>
<feature type="domain" description="Superoxide dismutase copper/zinc binding" evidence="2">
    <location>
        <begin position="27"/>
        <end position="140"/>
    </location>
</feature>
<evidence type="ECO:0000259" key="2">
    <source>
        <dbReference type="Pfam" id="PF00080"/>
    </source>
</evidence>
<dbReference type="InterPro" id="IPR036423">
    <property type="entry name" value="SOD-like_Cu/Zn_dom_sf"/>
</dbReference>
<keyword evidence="4" id="KW-1185">Reference proteome</keyword>
<evidence type="ECO:0000313" key="4">
    <source>
        <dbReference type="Proteomes" id="UP001054846"/>
    </source>
</evidence>
<dbReference type="EMBL" id="CP063845">
    <property type="protein sequence ID" value="UFP96596.1"/>
    <property type="molecule type" value="Genomic_DNA"/>
</dbReference>
<dbReference type="Gene3D" id="2.60.40.200">
    <property type="entry name" value="Superoxide dismutase, copper/zinc binding domain"/>
    <property type="match status" value="1"/>
</dbReference>
<organism evidence="3 4">
    <name type="scientific">Gloeobacter morelensis MG652769</name>
    <dbReference type="NCBI Taxonomy" id="2781736"/>
    <lineage>
        <taxon>Bacteria</taxon>
        <taxon>Bacillati</taxon>
        <taxon>Cyanobacteriota</taxon>
        <taxon>Cyanophyceae</taxon>
        <taxon>Gloeobacterales</taxon>
        <taxon>Gloeobacteraceae</taxon>
        <taxon>Gloeobacter</taxon>
        <taxon>Gloeobacter morelensis</taxon>
    </lineage>
</organism>
<evidence type="ECO:0000256" key="1">
    <source>
        <dbReference type="ARBA" id="ARBA00010457"/>
    </source>
</evidence>
<protein>
    <submittedName>
        <fullName evidence="3">Superoxide dismutase family protein</fullName>
    </submittedName>
</protein>
<proteinExistence type="inferred from homology"/>
<accession>A0ABY3PS92</accession>
<dbReference type="InterPro" id="IPR001424">
    <property type="entry name" value="SOD_Cu_Zn_dom"/>
</dbReference>
<comment type="similarity">
    <text evidence="1">Belongs to the Cu-Zn superoxide dismutase family.</text>
</comment>